<sequence>MSERPIPAVSNVTGASPARVYDYLLGGHHNYLVDRQAAETIMSRDPSIRDGARHNRAFLGRVVMHLARDQGIDQFLDLGSGLPTAANVHQVAQKHNPEARVVYVDNDASVRAHARALLSGDRRTAFACADVRDPGLLETPELQLLDWSRPVAILLIAVLHFLSEADQPADVVAWLTSHTVPGSFVAISHVTDAGATPSVLQAIRDQHTETPVPVYVRAPAAIAALFAGHEPLAPGLVDITRWHAHELAPSYALPALGGVAAVR</sequence>
<evidence type="ECO:0000313" key="1">
    <source>
        <dbReference type="EMBL" id="QXJ25884.1"/>
    </source>
</evidence>
<name>A0ABX8R6K0_9ACTN</name>
<dbReference type="EMBL" id="CP059572">
    <property type="protein sequence ID" value="QXJ25884.1"/>
    <property type="molecule type" value="Genomic_DNA"/>
</dbReference>
<reference evidence="1" key="1">
    <citation type="submission" date="2020-07" db="EMBL/GenBank/DDBJ databases">
        <authorList>
            <person name="Tarantini F.S."/>
            <person name="Hong K.W."/>
            <person name="Chan K.G."/>
        </authorList>
    </citation>
    <scope>NUCLEOTIDE SEQUENCE</scope>
    <source>
        <strain evidence="1">32-07</strain>
    </source>
</reference>
<keyword evidence="1" id="KW-0808">Transferase</keyword>
<keyword evidence="1" id="KW-0489">Methyltransferase</keyword>
<dbReference type="SUPFAM" id="SSF53335">
    <property type="entry name" value="S-adenosyl-L-methionine-dependent methyltransferases"/>
    <property type="match status" value="1"/>
</dbReference>
<dbReference type="GO" id="GO:0008168">
    <property type="term" value="F:methyltransferase activity"/>
    <property type="evidence" value="ECO:0007669"/>
    <property type="project" value="UniProtKB-KW"/>
</dbReference>
<proteinExistence type="predicted"/>
<dbReference type="Gene3D" id="3.40.50.150">
    <property type="entry name" value="Vaccinia Virus protein VP39"/>
    <property type="match status" value="1"/>
</dbReference>
<dbReference type="InterPro" id="IPR006764">
    <property type="entry name" value="SAM_dep_MeTrfase_SAV2177_type"/>
</dbReference>
<evidence type="ECO:0000313" key="2">
    <source>
        <dbReference type="Proteomes" id="UP001049518"/>
    </source>
</evidence>
<dbReference type="GO" id="GO:0032259">
    <property type="term" value="P:methylation"/>
    <property type="evidence" value="ECO:0007669"/>
    <property type="project" value="UniProtKB-KW"/>
</dbReference>
<dbReference type="Pfam" id="PF04672">
    <property type="entry name" value="Methyltransf_19"/>
    <property type="match status" value="1"/>
</dbReference>
<dbReference type="InterPro" id="IPR029063">
    <property type="entry name" value="SAM-dependent_MTases_sf"/>
</dbReference>
<protein>
    <submittedName>
        <fullName evidence="1">SAM-dependent methyltransferase</fullName>
    </submittedName>
</protein>
<dbReference type="Proteomes" id="UP001049518">
    <property type="component" value="Chromosome"/>
</dbReference>
<dbReference type="PIRSF" id="PIRSF017393">
    <property type="entry name" value="MTase_SAV2177"/>
    <property type="match status" value="1"/>
</dbReference>
<organism evidence="1 2">
    <name type="scientific">Actinomadura graeca</name>
    <dbReference type="NCBI Taxonomy" id="2750812"/>
    <lineage>
        <taxon>Bacteria</taxon>
        <taxon>Bacillati</taxon>
        <taxon>Actinomycetota</taxon>
        <taxon>Actinomycetes</taxon>
        <taxon>Streptosporangiales</taxon>
        <taxon>Thermomonosporaceae</taxon>
        <taxon>Actinomadura</taxon>
    </lineage>
</organism>
<gene>
    <name evidence="1" type="ORF">AGRA3207_007450</name>
</gene>
<dbReference type="RefSeq" id="WP_231332100.1">
    <property type="nucleotide sequence ID" value="NZ_CP059572.1"/>
</dbReference>
<accession>A0ABX8R6K0</accession>
<keyword evidence="2" id="KW-1185">Reference proteome</keyword>